<feature type="domain" description="Aldehyde dehydrogenase" evidence="2">
    <location>
        <begin position="32"/>
        <end position="133"/>
    </location>
</feature>
<dbReference type="SUPFAM" id="SSF53720">
    <property type="entry name" value="ALDH-like"/>
    <property type="match status" value="1"/>
</dbReference>
<dbReference type="Gene3D" id="3.40.605.10">
    <property type="entry name" value="Aldehyde Dehydrogenase, Chain A, domain 1"/>
    <property type="match status" value="1"/>
</dbReference>
<reference evidence="3" key="1">
    <citation type="submission" date="2020-01" db="EMBL/GenBank/DDBJ databases">
        <title>Insect and environment-associated Actinomycetes.</title>
        <authorList>
            <person name="Currrie C."/>
            <person name="Chevrette M."/>
            <person name="Carlson C."/>
            <person name="Stubbendieck R."/>
            <person name="Wendt-Pienkowski E."/>
        </authorList>
    </citation>
    <scope>NUCLEOTIDE SEQUENCE</scope>
    <source>
        <strain evidence="3">SID7499</strain>
    </source>
</reference>
<name>A0A6G3XLA0_9ACTN</name>
<keyword evidence="1" id="KW-0560">Oxidoreductase</keyword>
<dbReference type="InterPro" id="IPR016162">
    <property type="entry name" value="Ald_DH_N"/>
</dbReference>
<dbReference type="AlphaFoldDB" id="A0A6G3XLA0"/>
<comment type="caution">
    <text evidence="3">The sequence shown here is derived from an EMBL/GenBank/DDBJ whole genome shotgun (WGS) entry which is preliminary data.</text>
</comment>
<dbReference type="EMBL" id="JAAGMN010007414">
    <property type="protein sequence ID" value="NEE18595.1"/>
    <property type="molecule type" value="Genomic_DNA"/>
</dbReference>
<organism evidence="3">
    <name type="scientific">Streptomyces sp. SID7499</name>
    <dbReference type="NCBI Taxonomy" id="2706086"/>
    <lineage>
        <taxon>Bacteria</taxon>
        <taxon>Bacillati</taxon>
        <taxon>Actinomycetota</taxon>
        <taxon>Actinomycetes</taxon>
        <taxon>Kitasatosporales</taxon>
        <taxon>Streptomycetaceae</taxon>
        <taxon>Streptomyces</taxon>
    </lineage>
</organism>
<sequence length="133" mass="14617">MASAFEYAPAPESRSVVDIAPSYGLFIDGEFTEAAEGKVFKTVSPSSEEVLSEVARAGAADVDRAVKAARKAFEKWSALPGSERAKYLFRIARIIQERSRELAVLETLDNGKPIKETRDADLPLVAAHFFYYA</sequence>
<accession>A0A6G3XLA0</accession>
<protein>
    <submittedName>
        <fullName evidence="3">Aldehyde dehydrogenase family protein</fullName>
    </submittedName>
</protein>
<gene>
    <name evidence="3" type="ORF">G3M58_70510</name>
</gene>
<dbReference type="Pfam" id="PF00171">
    <property type="entry name" value="Aldedh"/>
    <property type="match status" value="1"/>
</dbReference>
<evidence type="ECO:0000259" key="2">
    <source>
        <dbReference type="Pfam" id="PF00171"/>
    </source>
</evidence>
<dbReference type="GO" id="GO:0016491">
    <property type="term" value="F:oxidoreductase activity"/>
    <property type="evidence" value="ECO:0007669"/>
    <property type="project" value="UniProtKB-KW"/>
</dbReference>
<dbReference type="PANTHER" id="PTHR11699">
    <property type="entry name" value="ALDEHYDE DEHYDROGENASE-RELATED"/>
    <property type="match status" value="1"/>
</dbReference>
<dbReference type="InterPro" id="IPR016161">
    <property type="entry name" value="Ald_DH/histidinol_DH"/>
</dbReference>
<dbReference type="InterPro" id="IPR015590">
    <property type="entry name" value="Aldehyde_DH_dom"/>
</dbReference>
<evidence type="ECO:0000313" key="3">
    <source>
        <dbReference type="EMBL" id="NEE18595.1"/>
    </source>
</evidence>
<feature type="non-terminal residue" evidence="3">
    <location>
        <position position="133"/>
    </location>
</feature>
<evidence type="ECO:0000256" key="1">
    <source>
        <dbReference type="ARBA" id="ARBA00023002"/>
    </source>
</evidence>
<proteinExistence type="predicted"/>